<dbReference type="EMBL" id="GBXM01068269">
    <property type="protein sequence ID" value="JAH40308.1"/>
    <property type="molecule type" value="Transcribed_RNA"/>
</dbReference>
<reference evidence="1" key="1">
    <citation type="submission" date="2014-11" db="EMBL/GenBank/DDBJ databases">
        <authorList>
            <person name="Amaro Gonzalez C."/>
        </authorList>
    </citation>
    <scope>NUCLEOTIDE SEQUENCE</scope>
</reference>
<evidence type="ECO:0000313" key="1">
    <source>
        <dbReference type="EMBL" id="JAH40308.1"/>
    </source>
</evidence>
<proteinExistence type="predicted"/>
<reference evidence="1" key="2">
    <citation type="journal article" date="2015" name="Fish Shellfish Immunol.">
        <title>Early steps in the European eel (Anguilla anguilla)-Vibrio vulnificus interaction in the gills: Role of the RtxA13 toxin.</title>
        <authorList>
            <person name="Callol A."/>
            <person name="Pajuelo D."/>
            <person name="Ebbesson L."/>
            <person name="Teles M."/>
            <person name="MacKenzie S."/>
            <person name="Amaro C."/>
        </authorList>
    </citation>
    <scope>NUCLEOTIDE SEQUENCE</scope>
</reference>
<dbReference type="AlphaFoldDB" id="A0A0E9SIK3"/>
<sequence>MLGTVQIPFSFYIPSEQYILTMFLEGFVNVTQIYLLAGFRKVIPGTYRELIICT</sequence>
<accession>A0A0E9SIK3</accession>
<protein>
    <submittedName>
        <fullName evidence="1">Uncharacterized protein</fullName>
    </submittedName>
</protein>
<name>A0A0E9SIK3_ANGAN</name>
<organism evidence="1">
    <name type="scientific">Anguilla anguilla</name>
    <name type="common">European freshwater eel</name>
    <name type="synonym">Muraena anguilla</name>
    <dbReference type="NCBI Taxonomy" id="7936"/>
    <lineage>
        <taxon>Eukaryota</taxon>
        <taxon>Metazoa</taxon>
        <taxon>Chordata</taxon>
        <taxon>Craniata</taxon>
        <taxon>Vertebrata</taxon>
        <taxon>Euteleostomi</taxon>
        <taxon>Actinopterygii</taxon>
        <taxon>Neopterygii</taxon>
        <taxon>Teleostei</taxon>
        <taxon>Anguilliformes</taxon>
        <taxon>Anguillidae</taxon>
        <taxon>Anguilla</taxon>
    </lineage>
</organism>